<dbReference type="EC" id="2.7.13.3" evidence="4"/>
<evidence type="ECO:0000256" key="4">
    <source>
        <dbReference type="ARBA" id="ARBA00012438"/>
    </source>
</evidence>
<dbReference type="SUPFAM" id="SSF55785">
    <property type="entry name" value="PYP-like sensor domain (PAS domain)"/>
    <property type="match status" value="1"/>
</dbReference>
<dbReference type="PROSITE" id="PS50109">
    <property type="entry name" value="HIS_KIN"/>
    <property type="match status" value="1"/>
</dbReference>
<evidence type="ECO:0000256" key="2">
    <source>
        <dbReference type="ARBA" id="ARBA00001966"/>
    </source>
</evidence>
<keyword evidence="12" id="KW-0902">Two-component regulatory system</keyword>
<keyword evidence="9" id="KW-0479">Metal-binding</keyword>
<comment type="caution">
    <text evidence="19">The sequence shown here is derived from an EMBL/GenBank/DDBJ whole genome shotgun (WGS) entry which is preliminary data.</text>
</comment>
<keyword evidence="11" id="KW-0408">Iron</keyword>
<dbReference type="SMART" id="SM00065">
    <property type="entry name" value="GAF"/>
    <property type="match status" value="1"/>
</dbReference>
<dbReference type="GO" id="GO:0004673">
    <property type="term" value="F:protein histidine kinase activity"/>
    <property type="evidence" value="ECO:0007669"/>
    <property type="project" value="UniProtKB-EC"/>
</dbReference>
<keyword evidence="16" id="KW-0175">Coiled coil</keyword>
<reference evidence="19 20" key="1">
    <citation type="submission" date="2018-08" db="EMBL/GenBank/DDBJ databases">
        <title>Meiothermus hypogaeus DSM 23238 genome sequencing project.</title>
        <authorList>
            <person name="Da Costa M.S."/>
            <person name="Albuquerque L."/>
            <person name="Raposo P."/>
            <person name="Froufe H.J.C."/>
            <person name="Barroso C.S."/>
            <person name="Egas C."/>
        </authorList>
    </citation>
    <scope>NUCLEOTIDE SEQUENCE [LARGE SCALE GENOMIC DNA]</scope>
    <source>
        <strain evidence="19 20">DSM 23238</strain>
    </source>
</reference>
<dbReference type="Gene3D" id="3.30.450.20">
    <property type="entry name" value="PAS domain"/>
    <property type="match status" value="1"/>
</dbReference>
<evidence type="ECO:0000259" key="17">
    <source>
        <dbReference type="PROSITE" id="PS50109"/>
    </source>
</evidence>
<dbReference type="InterPro" id="IPR005467">
    <property type="entry name" value="His_kinase_dom"/>
</dbReference>
<accession>A0ABX9MME0</accession>
<organism evidence="19 20">
    <name type="scientific">Meiothermus hypogaeus</name>
    <dbReference type="NCBI Taxonomy" id="884155"/>
    <lineage>
        <taxon>Bacteria</taxon>
        <taxon>Thermotogati</taxon>
        <taxon>Deinococcota</taxon>
        <taxon>Deinococci</taxon>
        <taxon>Thermales</taxon>
        <taxon>Thermaceae</taxon>
        <taxon>Meiothermus</taxon>
    </lineage>
</organism>
<evidence type="ECO:0000256" key="8">
    <source>
        <dbReference type="ARBA" id="ARBA00022679"/>
    </source>
</evidence>
<evidence type="ECO:0000256" key="12">
    <source>
        <dbReference type="ARBA" id="ARBA00023012"/>
    </source>
</evidence>
<dbReference type="SMART" id="SM00387">
    <property type="entry name" value="HATPase_c"/>
    <property type="match status" value="1"/>
</dbReference>
<keyword evidence="20" id="KW-1185">Reference proteome</keyword>
<dbReference type="PRINTS" id="PR00344">
    <property type="entry name" value="BCTRLSENSOR"/>
</dbReference>
<proteinExistence type="predicted"/>
<dbReference type="PANTHER" id="PTHR24421:SF61">
    <property type="entry name" value="OXYGEN SENSOR HISTIDINE KINASE NREB"/>
    <property type="match status" value="1"/>
</dbReference>
<dbReference type="Pfam" id="PF01590">
    <property type="entry name" value="GAF"/>
    <property type="match status" value="1"/>
</dbReference>
<dbReference type="InterPro" id="IPR035965">
    <property type="entry name" value="PAS-like_dom_sf"/>
</dbReference>
<keyword evidence="6" id="KW-0004">4Fe-4S</keyword>
<dbReference type="SUPFAM" id="SSF55874">
    <property type="entry name" value="ATPase domain of HSP90 chaperone/DNA topoisomerase II/histidine kinase"/>
    <property type="match status" value="1"/>
</dbReference>
<comment type="subcellular location">
    <subcellularLocation>
        <location evidence="3">Cytoplasm</location>
    </subcellularLocation>
</comment>
<evidence type="ECO:0000256" key="9">
    <source>
        <dbReference type="ARBA" id="ARBA00022723"/>
    </source>
</evidence>
<dbReference type="InterPro" id="IPR036890">
    <property type="entry name" value="HATPase_C_sf"/>
</dbReference>
<evidence type="ECO:0000256" key="1">
    <source>
        <dbReference type="ARBA" id="ARBA00000085"/>
    </source>
</evidence>
<dbReference type="PROSITE" id="PS50112">
    <property type="entry name" value="PAS"/>
    <property type="match status" value="1"/>
</dbReference>
<sequence>MGSSDFLLRLDPRTLAGFLEATRDAILIASAERRLVYANRAAQDLLGYSLEELQAVDILDWIALPYRTRVVERIQHNRSALPGFFEIALVRKDGSWRYVRCSILYLEIEGQLYGAVIVHDLTSPQTLRRHEAPTTDANGRDTAQDMVEEVRLANKRLEAPTTDANGRDTAQDMVEEVRLANKRLEAPTTDANGRDTAQDMVEEVRLANKRLEAPTTDANGRDTAQDMVEEVRLANKRLEAPTTDANGRDTAQDMVEEVRLANKRLEALYQADEKLYASLELDQVLQALVDVCVDLLGADKSCILIWDETHQHLITRAQRGFASQFVQVMSEYAGRGLLAYAAQSGDTVVVQDTYQDERVDRHVTDPEGIRAFMHIPIRLDGEVFGVFSINNLLPHTLGPEEQRAFTSLARRAAVAIRNARLYAEAQGKAALEERQKLARNLHDSVSQAIYGIVLGVRTAKTQLARNPEQAPAALDFVLNLAEGAIAEMRALIFELRPESLKQEGLVAALSKQVAAARARHGLRLEASLCPEPALSLEAKEALYRVAQEALNNIAKHAKAHKAHLRLQQANGMVQLEICDDGVGFDSQREYSGHLGLVSMRERIERLGGRFEVVSSPGAGTTVRANLPLPGG</sequence>
<evidence type="ECO:0000256" key="5">
    <source>
        <dbReference type="ARBA" id="ARBA00017322"/>
    </source>
</evidence>
<dbReference type="Gene3D" id="3.30.565.10">
    <property type="entry name" value="Histidine kinase-like ATPase, C-terminal domain"/>
    <property type="match status" value="1"/>
</dbReference>
<dbReference type="Gene3D" id="1.20.5.1930">
    <property type="match status" value="1"/>
</dbReference>
<dbReference type="Pfam" id="PF13426">
    <property type="entry name" value="PAS_9"/>
    <property type="match status" value="1"/>
</dbReference>
<dbReference type="PANTHER" id="PTHR24421">
    <property type="entry name" value="NITRATE/NITRITE SENSOR PROTEIN NARX-RELATED"/>
    <property type="match status" value="1"/>
</dbReference>
<evidence type="ECO:0000256" key="16">
    <source>
        <dbReference type="SAM" id="Coils"/>
    </source>
</evidence>
<dbReference type="InterPro" id="IPR000014">
    <property type="entry name" value="PAS"/>
</dbReference>
<evidence type="ECO:0000259" key="18">
    <source>
        <dbReference type="PROSITE" id="PS50112"/>
    </source>
</evidence>
<dbReference type="CDD" id="cd16917">
    <property type="entry name" value="HATPase_UhpB-NarQ-NarX-like"/>
    <property type="match status" value="1"/>
</dbReference>
<feature type="domain" description="Histidine kinase" evidence="17">
    <location>
        <begin position="440"/>
        <end position="630"/>
    </location>
</feature>
<dbReference type="SUPFAM" id="SSF55781">
    <property type="entry name" value="GAF domain-like"/>
    <property type="match status" value="1"/>
</dbReference>
<keyword evidence="8 19" id="KW-0808">Transferase</keyword>
<keyword evidence="7" id="KW-0963">Cytoplasm</keyword>
<evidence type="ECO:0000256" key="6">
    <source>
        <dbReference type="ARBA" id="ARBA00022485"/>
    </source>
</evidence>
<dbReference type="InterPro" id="IPR011712">
    <property type="entry name" value="Sig_transdc_His_kin_sub3_dim/P"/>
</dbReference>
<evidence type="ECO:0000256" key="14">
    <source>
        <dbReference type="ARBA" id="ARBA00024827"/>
    </source>
</evidence>
<dbReference type="InterPro" id="IPR029016">
    <property type="entry name" value="GAF-like_dom_sf"/>
</dbReference>
<name>A0ABX9MME0_9DEIN</name>
<dbReference type="EMBL" id="QWKY01000023">
    <property type="protein sequence ID" value="RIH78454.1"/>
    <property type="molecule type" value="Genomic_DNA"/>
</dbReference>
<comment type="cofactor">
    <cofactor evidence="2">
        <name>[4Fe-4S] cluster</name>
        <dbReference type="ChEBI" id="CHEBI:49883"/>
    </cofactor>
</comment>
<evidence type="ECO:0000256" key="11">
    <source>
        <dbReference type="ARBA" id="ARBA00023004"/>
    </source>
</evidence>
<dbReference type="CDD" id="cd00130">
    <property type="entry name" value="PAS"/>
    <property type="match status" value="1"/>
</dbReference>
<dbReference type="InterPro" id="IPR003018">
    <property type="entry name" value="GAF"/>
</dbReference>
<dbReference type="Gene3D" id="3.30.450.40">
    <property type="match status" value="1"/>
</dbReference>
<evidence type="ECO:0000256" key="15">
    <source>
        <dbReference type="ARBA" id="ARBA00030800"/>
    </source>
</evidence>
<evidence type="ECO:0000256" key="10">
    <source>
        <dbReference type="ARBA" id="ARBA00022777"/>
    </source>
</evidence>
<comment type="catalytic activity">
    <reaction evidence="1">
        <text>ATP + protein L-histidine = ADP + protein N-phospho-L-histidine.</text>
        <dbReference type="EC" id="2.7.13.3"/>
    </reaction>
</comment>
<evidence type="ECO:0000256" key="3">
    <source>
        <dbReference type="ARBA" id="ARBA00004496"/>
    </source>
</evidence>
<dbReference type="NCBIfam" id="TIGR00229">
    <property type="entry name" value="sensory_box"/>
    <property type="match status" value="1"/>
</dbReference>
<dbReference type="Proteomes" id="UP000265443">
    <property type="component" value="Unassembled WGS sequence"/>
</dbReference>
<dbReference type="RefSeq" id="WP_119340761.1">
    <property type="nucleotide sequence ID" value="NZ_QWKY01000023.1"/>
</dbReference>
<dbReference type="InterPro" id="IPR003594">
    <property type="entry name" value="HATPase_dom"/>
</dbReference>
<dbReference type="Pfam" id="PF07730">
    <property type="entry name" value="HisKA_3"/>
    <property type="match status" value="1"/>
</dbReference>
<feature type="domain" description="PAS" evidence="18">
    <location>
        <begin position="11"/>
        <end position="53"/>
    </location>
</feature>
<dbReference type="Pfam" id="PF02518">
    <property type="entry name" value="HATPase_c"/>
    <property type="match status" value="1"/>
</dbReference>
<dbReference type="SMART" id="SM00091">
    <property type="entry name" value="PAS"/>
    <property type="match status" value="1"/>
</dbReference>
<dbReference type="InterPro" id="IPR050482">
    <property type="entry name" value="Sensor_HK_TwoCompSys"/>
</dbReference>
<comment type="function">
    <text evidence="14">Member of the two-component regulatory system NreB/NreC involved in the control of dissimilatory nitrate/nitrite reduction in response to oxygen. NreB functions as a direct oxygen sensor histidine kinase which is autophosphorylated, in the absence of oxygen, probably at the conserved histidine residue, and transfers its phosphate group probably to a conserved aspartate residue of NreC. NreB/NreC activates the expression of the nitrate (narGHJI) and nitrite (nir) reductase operons, as well as the putative nitrate transporter gene narT.</text>
</comment>
<gene>
    <name evidence="19" type="primary">liaS</name>
    <name evidence="19" type="ORF">Mhypo_01582</name>
</gene>
<feature type="coiled-coil region" evidence="16">
    <location>
        <begin position="248"/>
        <end position="282"/>
    </location>
</feature>
<keyword evidence="10 19" id="KW-0418">Kinase</keyword>
<dbReference type="InterPro" id="IPR004358">
    <property type="entry name" value="Sig_transdc_His_kin-like_C"/>
</dbReference>
<evidence type="ECO:0000313" key="20">
    <source>
        <dbReference type="Proteomes" id="UP000265443"/>
    </source>
</evidence>
<keyword evidence="13" id="KW-0411">Iron-sulfur</keyword>
<protein>
    <recommendedName>
        <fullName evidence="5">Oxygen sensor histidine kinase NreB</fullName>
        <ecNumber evidence="4">2.7.13.3</ecNumber>
    </recommendedName>
    <alternativeName>
        <fullName evidence="15">Nitrogen regulation protein B</fullName>
    </alternativeName>
</protein>
<evidence type="ECO:0000256" key="13">
    <source>
        <dbReference type="ARBA" id="ARBA00023014"/>
    </source>
</evidence>
<evidence type="ECO:0000256" key="7">
    <source>
        <dbReference type="ARBA" id="ARBA00022490"/>
    </source>
</evidence>
<evidence type="ECO:0000313" key="19">
    <source>
        <dbReference type="EMBL" id="RIH78454.1"/>
    </source>
</evidence>